<keyword evidence="3" id="KW-1185">Reference proteome</keyword>
<proteinExistence type="predicted"/>
<evidence type="ECO:0000313" key="2">
    <source>
        <dbReference type="EMBL" id="MCZ8516730.1"/>
    </source>
</evidence>
<dbReference type="InterPro" id="IPR029016">
    <property type="entry name" value="GAF-like_dom_sf"/>
</dbReference>
<organism evidence="2 3">
    <name type="scientific">Paenibacillus gyeongsangnamensis</name>
    <dbReference type="NCBI Taxonomy" id="3388067"/>
    <lineage>
        <taxon>Bacteria</taxon>
        <taxon>Bacillati</taxon>
        <taxon>Bacillota</taxon>
        <taxon>Bacilli</taxon>
        <taxon>Bacillales</taxon>
        <taxon>Paenibacillaceae</taxon>
        <taxon>Paenibacillus</taxon>
    </lineage>
</organism>
<sequence>MDGLNLMIAAELERIRKETDSDFTAFAAPRRDESSWRWTYASGSLNGRYALLAVKPGRGIVGAALRTERVIVLDRHRHALDLRKEDSPLLMAERLEAVAAVPVLLPNGPQGVLLLGARSPMDYDSASIEKLYESAKRLSSVFSQAADNPSVS</sequence>
<name>A0ABT4QJ61_9BACL</name>
<protein>
    <submittedName>
        <fullName evidence="2">GAF domain-containing protein</fullName>
    </submittedName>
</protein>
<dbReference type="EMBL" id="JAQAGZ010000026">
    <property type="protein sequence ID" value="MCZ8516730.1"/>
    <property type="molecule type" value="Genomic_DNA"/>
</dbReference>
<gene>
    <name evidence="2" type="ORF">O9H85_31065</name>
</gene>
<reference evidence="2 3" key="1">
    <citation type="submission" date="2022-12" db="EMBL/GenBank/DDBJ databases">
        <title>Draft genome sequence of Paenibacillus sp. dW9.</title>
        <authorList>
            <person name="Choi E.-W."/>
            <person name="Kim D.-U."/>
        </authorList>
    </citation>
    <scope>NUCLEOTIDE SEQUENCE [LARGE SCALE GENOMIC DNA]</scope>
    <source>
        <strain evidence="3">dW9</strain>
    </source>
</reference>
<dbReference type="RefSeq" id="WP_269885261.1">
    <property type="nucleotide sequence ID" value="NZ_JAQAGZ010000026.1"/>
</dbReference>
<accession>A0ABT4QJ61</accession>
<evidence type="ECO:0000313" key="3">
    <source>
        <dbReference type="Proteomes" id="UP001527882"/>
    </source>
</evidence>
<evidence type="ECO:0000259" key="1">
    <source>
        <dbReference type="Pfam" id="PF13185"/>
    </source>
</evidence>
<comment type="caution">
    <text evidence="2">The sequence shown here is derived from an EMBL/GenBank/DDBJ whole genome shotgun (WGS) entry which is preliminary data.</text>
</comment>
<dbReference type="Proteomes" id="UP001527882">
    <property type="component" value="Unassembled WGS sequence"/>
</dbReference>
<dbReference type="InterPro" id="IPR003018">
    <property type="entry name" value="GAF"/>
</dbReference>
<feature type="domain" description="GAF" evidence="1">
    <location>
        <begin position="14"/>
        <end position="129"/>
    </location>
</feature>
<dbReference type="Gene3D" id="3.30.450.40">
    <property type="match status" value="1"/>
</dbReference>
<dbReference type="Pfam" id="PF13185">
    <property type="entry name" value="GAF_2"/>
    <property type="match status" value="1"/>
</dbReference>
<dbReference type="SUPFAM" id="SSF55781">
    <property type="entry name" value="GAF domain-like"/>
    <property type="match status" value="1"/>
</dbReference>